<evidence type="ECO:0000256" key="2">
    <source>
        <dbReference type="ARBA" id="ARBA00022679"/>
    </source>
</evidence>
<dbReference type="Gene3D" id="3.40.1780.10">
    <property type="entry name" value="QueA-like"/>
    <property type="match status" value="1"/>
</dbReference>
<dbReference type="GO" id="GO:0051075">
    <property type="term" value="F:S-adenosylmethionine:tRNA ribosyltransferase-isomerase activity"/>
    <property type="evidence" value="ECO:0007669"/>
    <property type="project" value="TreeGrafter"/>
</dbReference>
<reference evidence="5" key="1">
    <citation type="submission" date="2018-05" db="EMBL/GenBank/DDBJ databases">
        <authorList>
            <person name="Lanie J.A."/>
            <person name="Ng W.-L."/>
            <person name="Kazmierczak K.M."/>
            <person name="Andrzejewski T.M."/>
            <person name="Davidsen T.M."/>
            <person name="Wayne K.J."/>
            <person name="Tettelin H."/>
            <person name="Glass J.I."/>
            <person name="Rusch D."/>
            <person name="Podicherti R."/>
            <person name="Tsui H.-C.T."/>
            <person name="Winkler M.E."/>
        </authorList>
    </citation>
    <scope>NUCLEOTIDE SEQUENCE</scope>
</reference>
<evidence type="ECO:0000313" key="5">
    <source>
        <dbReference type="EMBL" id="SVD87000.1"/>
    </source>
</evidence>
<dbReference type="InterPro" id="IPR036100">
    <property type="entry name" value="QueA_sf"/>
</dbReference>
<keyword evidence="1" id="KW-0963">Cytoplasm</keyword>
<keyword evidence="3" id="KW-0949">S-adenosyl-L-methionine</keyword>
<evidence type="ECO:0000256" key="1">
    <source>
        <dbReference type="ARBA" id="ARBA00022490"/>
    </source>
</evidence>
<evidence type="ECO:0008006" key="6">
    <source>
        <dbReference type="Google" id="ProtNLM"/>
    </source>
</evidence>
<accession>A0A382YV68</accession>
<dbReference type="AlphaFoldDB" id="A0A382YV68"/>
<dbReference type="Pfam" id="PF02547">
    <property type="entry name" value="Queuosine_synth"/>
    <property type="match status" value="1"/>
</dbReference>
<protein>
    <recommendedName>
        <fullName evidence="6">S-adenosylmethionine:tRNA ribosyltransferase-isomerase</fullName>
    </recommendedName>
</protein>
<organism evidence="5">
    <name type="scientific">marine metagenome</name>
    <dbReference type="NCBI Taxonomy" id="408172"/>
    <lineage>
        <taxon>unclassified sequences</taxon>
        <taxon>metagenomes</taxon>
        <taxon>ecological metagenomes</taxon>
    </lineage>
</organism>
<proteinExistence type="predicted"/>
<name>A0A382YV68_9ZZZZ</name>
<evidence type="ECO:0000256" key="4">
    <source>
        <dbReference type="ARBA" id="ARBA00022785"/>
    </source>
</evidence>
<dbReference type="InterPro" id="IPR003699">
    <property type="entry name" value="QueA"/>
</dbReference>
<dbReference type="PANTHER" id="PTHR30307">
    <property type="entry name" value="S-ADENOSYLMETHIONINE:TRNA RIBOSYLTRANSFERASE-ISOMERASE"/>
    <property type="match status" value="1"/>
</dbReference>
<keyword evidence="2" id="KW-0808">Transferase</keyword>
<keyword evidence="4" id="KW-0671">Queuosine biosynthesis</keyword>
<dbReference type="EMBL" id="UINC01178694">
    <property type="protein sequence ID" value="SVD87000.1"/>
    <property type="molecule type" value="Genomic_DNA"/>
</dbReference>
<feature type="non-terminal residue" evidence="5">
    <location>
        <position position="71"/>
    </location>
</feature>
<dbReference type="InterPro" id="IPR042118">
    <property type="entry name" value="QueA_dom1"/>
</dbReference>
<dbReference type="GO" id="GO:0008616">
    <property type="term" value="P:tRNA queuosine(34) biosynthetic process"/>
    <property type="evidence" value="ECO:0007669"/>
    <property type="project" value="UniProtKB-KW"/>
</dbReference>
<dbReference type="SUPFAM" id="SSF111337">
    <property type="entry name" value="QueA-like"/>
    <property type="match status" value="1"/>
</dbReference>
<evidence type="ECO:0000256" key="3">
    <source>
        <dbReference type="ARBA" id="ARBA00022691"/>
    </source>
</evidence>
<dbReference type="PANTHER" id="PTHR30307:SF0">
    <property type="entry name" value="S-ADENOSYLMETHIONINE:TRNA RIBOSYLTRANSFERASE-ISOMERASE"/>
    <property type="match status" value="1"/>
</dbReference>
<sequence length="71" mass="8129">MLLSDFDYELPADLIARHPAPKRSESKLLVVSSTFDDRLFSDLPQLLNNDDLLVCNDTRVIRARLRGKKES</sequence>
<gene>
    <name evidence="5" type="ORF">METZ01_LOCUS439854</name>
</gene>